<feature type="compositionally biased region" description="Low complexity" evidence="1">
    <location>
        <begin position="179"/>
        <end position="189"/>
    </location>
</feature>
<feature type="compositionally biased region" description="Pro residues" evidence="1">
    <location>
        <begin position="404"/>
        <end position="417"/>
    </location>
</feature>
<gene>
    <name evidence="2" type="ORF">J1605_012714</name>
</gene>
<feature type="region of interest" description="Disordered" evidence="1">
    <location>
        <begin position="379"/>
        <end position="484"/>
    </location>
</feature>
<feature type="compositionally biased region" description="Polar residues" evidence="1">
    <location>
        <begin position="29"/>
        <end position="42"/>
    </location>
</feature>
<feature type="compositionally biased region" description="Basic and acidic residues" evidence="1">
    <location>
        <begin position="385"/>
        <end position="403"/>
    </location>
</feature>
<organism evidence="2 3">
    <name type="scientific">Eschrichtius robustus</name>
    <name type="common">California gray whale</name>
    <name type="synonym">Eschrichtius gibbosus</name>
    <dbReference type="NCBI Taxonomy" id="9764"/>
    <lineage>
        <taxon>Eukaryota</taxon>
        <taxon>Metazoa</taxon>
        <taxon>Chordata</taxon>
        <taxon>Craniata</taxon>
        <taxon>Vertebrata</taxon>
        <taxon>Euteleostomi</taxon>
        <taxon>Mammalia</taxon>
        <taxon>Eutheria</taxon>
        <taxon>Laurasiatheria</taxon>
        <taxon>Artiodactyla</taxon>
        <taxon>Whippomorpha</taxon>
        <taxon>Cetacea</taxon>
        <taxon>Mysticeti</taxon>
        <taxon>Eschrichtiidae</taxon>
        <taxon>Eschrichtius</taxon>
    </lineage>
</organism>
<comment type="caution">
    <text evidence="2">The sequence shown here is derived from an EMBL/GenBank/DDBJ whole genome shotgun (WGS) entry which is preliminary data.</text>
</comment>
<name>A0AB34GG76_ESCRO</name>
<dbReference type="PRINTS" id="PR01217">
    <property type="entry name" value="PRICHEXTENSN"/>
</dbReference>
<dbReference type="Proteomes" id="UP001159641">
    <property type="component" value="Unassembled WGS sequence"/>
</dbReference>
<feature type="compositionally biased region" description="Low complexity" evidence="1">
    <location>
        <begin position="237"/>
        <end position="249"/>
    </location>
</feature>
<dbReference type="AlphaFoldDB" id="A0AB34GG76"/>
<feature type="region of interest" description="Disordered" evidence="1">
    <location>
        <begin position="17"/>
        <end position="344"/>
    </location>
</feature>
<evidence type="ECO:0000313" key="2">
    <source>
        <dbReference type="EMBL" id="KAJ8779252.1"/>
    </source>
</evidence>
<proteinExistence type="predicted"/>
<protein>
    <submittedName>
        <fullName evidence="2">Uncharacterized protein</fullName>
    </submittedName>
</protein>
<feature type="compositionally biased region" description="Basic and acidic residues" evidence="1">
    <location>
        <begin position="159"/>
        <end position="177"/>
    </location>
</feature>
<evidence type="ECO:0000313" key="3">
    <source>
        <dbReference type="Proteomes" id="UP001159641"/>
    </source>
</evidence>
<evidence type="ECO:0000256" key="1">
    <source>
        <dbReference type="SAM" id="MobiDB-lite"/>
    </source>
</evidence>
<reference evidence="2 3" key="1">
    <citation type="submission" date="2022-11" db="EMBL/GenBank/DDBJ databases">
        <title>Whole genome sequence of Eschrichtius robustus ER-17-0199.</title>
        <authorList>
            <person name="Bruniche-Olsen A."/>
            <person name="Black A.N."/>
            <person name="Fields C.J."/>
            <person name="Walden K."/>
            <person name="Dewoody J.A."/>
        </authorList>
    </citation>
    <scope>NUCLEOTIDE SEQUENCE [LARGE SCALE GENOMIC DNA]</scope>
    <source>
        <strain evidence="2">ER-17-0199</strain>
        <tissue evidence="2">Blubber</tissue>
    </source>
</reference>
<dbReference type="EMBL" id="JAIQCJ010002228">
    <property type="protein sequence ID" value="KAJ8779252.1"/>
    <property type="molecule type" value="Genomic_DNA"/>
</dbReference>
<keyword evidence="3" id="KW-1185">Reference proteome</keyword>
<sequence>MVIISNLEVIEALHASGNEVPRGECSGPATVNNSSDTESIPSPRTEAAKEAAQNGPKPPPTPGADAPPPEPPSPPPEDAPAPSEPAPAPEAACPPTSPPAPASPAAAPAVVPKEEKEEEAAAAPSAEEGEEQKPPAAPELAADVGKTEEPGEAPPSEPIKSECKEEAAEEGPGKVKGTEAAAEAAPEGALQVEKKEGGPGGKGPAAKGSGAPQDSDSSATCSADEVDEPEGGDKNRLLSPRPSLLTPTSDARTNASPQKPLDLKQLKQRAAAIPPIVSPGPTSRAPGLPPSQAVAPEPLRPPLPVGGTVDLAGQAGRRHLQPGSARVSCSLGKAPSSERRVAPHSYREALRWGKEGSWKILLQAKQEDPQWCPLLVMAQSWPKPSRSEEQVTKAHEPPREDAAPPKPAAPAPPPPQHLQPESDSPQQPGSSPRGKSRSPVPPAEKEAQGQVWAAGATCVPTAGSLWYGVPPSLESRAALGPEPP</sequence>
<feature type="compositionally biased region" description="Pro residues" evidence="1">
    <location>
        <begin position="56"/>
        <end position="88"/>
    </location>
</feature>
<accession>A0AB34GG76</accession>